<keyword evidence="5" id="KW-0418">Kinase</keyword>
<dbReference type="AlphaFoldDB" id="A0A5N5TAQ9"/>
<feature type="transmembrane region" description="Helical" evidence="20">
    <location>
        <begin position="106"/>
        <end position="129"/>
    </location>
</feature>
<dbReference type="CDD" id="cd00192">
    <property type="entry name" value="PTKc"/>
    <property type="match status" value="1"/>
</dbReference>
<dbReference type="PROSITE" id="PS00109">
    <property type="entry name" value="PROTEIN_KINASE_TYR"/>
    <property type="match status" value="1"/>
</dbReference>
<dbReference type="PROSITE" id="PS50835">
    <property type="entry name" value="IG_LIKE"/>
    <property type="match status" value="1"/>
</dbReference>
<dbReference type="GO" id="GO:0043235">
    <property type="term" value="C:receptor complex"/>
    <property type="evidence" value="ECO:0007669"/>
    <property type="project" value="TreeGrafter"/>
</dbReference>
<dbReference type="PANTHER" id="PTHR24416:SF600">
    <property type="entry name" value="PDGF- AND VEGF-RECEPTOR RELATED, ISOFORM J"/>
    <property type="match status" value="1"/>
</dbReference>
<feature type="region of interest" description="Disordered" evidence="19">
    <location>
        <begin position="374"/>
        <end position="403"/>
    </location>
</feature>
<proteinExistence type="predicted"/>
<dbReference type="PANTHER" id="PTHR24416">
    <property type="entry name" value="TYROSINE-PROTEIN KINASE RECEPTOR"/>
    <property type="match status" value="1"/>
</dbReference>
<feature type="binding site" evidence="16">
    <location>
        <position position="440"/>
    </location>
    <ligand>
        <name>Mg(2+)</name>
        <dbReference type="ChEBI" id="CHEBI:18420"/>
    </ligand>
</feature>
<evidence type="ECO:0000256" key="4">
    <source>
        <dbReference type="ARBA" id="ARBA00022741"/>
    </source>
</evidence>
<feature type="compositionally biased region" description="Polar residues" evidence="19">
    <location>
        <begin position="661"/>
        <end position="678"/>
    </location>
</feature>
<keyword evidence="24" id="KW-1185">Reference proteome</keyword>
<evidence type="ECO:0000256" key="17">
    <source>
        <dbReference type="PIRSR" id="PIRSR000615-4"/>
    </source>
</evidence>
<evidence type="ECO:0000256" key="11">
    <source>
        <dbReference type="ARBA" id="ARBA00023170"/>
    </source>
</evidence>
<keyword evidence="3 20" id="KW-0812">Transmembrane</keyword>
<evidence type="ECO:0000256" key="19">
    <source>
        <dbReference type="SAM" id="MobiDB-lite"/>
    </source>
</evidence>
<dbReference type="PIRSF" id="PIRSF000615">
    <property type="entry name" value="TyrPK_CSF1-R"/>
    <property type="match status" value="1"/>
</dbReference>
<keyword evidence="6 15" id="KW-0067">ATP-binding</keyword>
<evidence type="ECO:0000256" key="10">
    <source>
        <dbReference type="ARBA" id="ARBA00023157"/>
    </source>
</evidence>
<dbReference type="PROSITE" id="PS50011">
    <property type="entry name" value="PROTEIN_KINASE_DOM"/>
    <property type="match status" value="1"/>
</dbReference>
<dbReference type="SUPFAM" id="SSF56112">
    <property type="entry name" value="Protein kinase-like (PK-like)"/>
    <property type="match status" value="1"/>
</dbReference>
<feature type="binding site" evidence="16">
    <location>
        <position position="453"/>
    </location>
    <ligand>
        <name>Mg(2+)</name>
        <dbReference type="ChEBI" id="CHEBI:18420"/>
    </ligand>
</feature>
<dbReference type="OrthoDB" id="3256376at2759"/>
<dbReference type="Gene3D" id="2.60.40.10">
    <property type="entry name" value="Immunoglobulins"/>
    <property type="match status" value="1"/>
</dbReference>
<evidence type="ECO:0000256" key="14">
    <source>
        <dbReference type="PIRSR" id="PIRSR000615-1"/>
    </source>
</evidence>
<dbReference type="InterPro" id="IPR013783">
    <property type="entry name" value="Ig-like_fold"/>
</dbReference>
<dbReference type="InterPro" id="IPR000719">
    <property type="entry name" value="Prot_kinase_dom"/>
</dbReference>
<dbReference type="InterPro" id="IPR017441">
    <property type="entry name" value="Protein_kinase_ATP_BS"/>
</dbReference>
<evidence type="ECO:0000256" key="6">
    <source>
        <dbReference type="ARBA" id="ARBA00022840"/>
    </source>
</evidence>
<dbReference type="InterPro" id="IPR011009">
    <property type="entry name" value="Kinase-like_dom_sf"/>
</dbReference>
<dbReference type="Gene3D" id="1.10.510.10">
    <property type="entry name" value="Transferase(Phosphotransferase) domain 1"/>
    <property type="match status" value="1"/>
</dbReference>
<protein>
    <submittedName>
        <fullName evidence="23">Vascular endothelial growth factor receptor 3</fullName>
    </submittedName>
</protein>
<keyword evidence="8 20" id="KW-0472">Membrane</keyword>
<keyword evidence="7 20" id="KW-1133">Transmembrane helix</keyword>
<evidence type="ECO:0000256" key="16">
    <source>
        <dbReference type="PIRSR" id="PIRSR000615-3"/>
    </source>
</evidence>
<keyword evidence="9" id="KW-0829">Tyrosine-protein kinase</keyword>
<dbReference type="PROSITE" id="PS00107">
    <property type="entry name" value="PROTEIN_KINASE_ATP"/>
    <property type="match status" value="1"/>
</dbReference>
<dbReference type="GO" id="GO:0046872">
    <property type="term" value="F:metal ion binding"/>
    <property type="evidence" value="ECO:0007669"/>
    <property type="project" value="UniProtKB-KW"/>
</dbReference>
<comment type="subcellular location">
    <subcellularLocation>
        <location evidence="1">Membrane</location>
        <topology evidence="1">Single-pass membrane protein</topology>
    </subcellularLocation>
</comment>
<evidence type="ECO:0000256" key="5">
    <source>
        <dbReference type="ARBA" id="ARBA00022777"/>
    </source>
</evidence>
<reference evidence="23 24" key="1">
    <citation type="journal article" date="2019" name="PLoS Biol.">
        <title>Sex chromosomes control vertical transmission of feminizing Wolbachia symbionts in an isopod.</title>
        <authorList>
            <person name="Becking T."/>
            <person name="Chebbi M.A."/>
            <person name="Giraud I."/>
            <person name="Moumen B."/>
            <person name="Laverre T."/>
            <person name="Caubet Y."/>
            <person name="Peccoud J."/>
            <person name="Gilbert C."/>
            <person name="Cordaux R."/>
        </authorList>
    </citation>
    <scope>NUCLEOTIDE SEQUENCE [LARGE SCALE GENOMIC DNA]</scope>
    <source>
        <strain evidence="23">ANa2</strain>
        <tissue evidence="23">Whole body excluding digestive tract and cuticle</tissue>
    </source>
</reference>
<dbReference type="GO" id="GO:0005886">
    <property type="term" value="C:plasma membrane"/>
    <property type="evidence" value="ECO:0007669"/>
    <property type="project" value="TreeGrafter"/>
</dbReference>
<evidence type="ECO:0000256" key="13">
    <source>
        <dbReference type="ARBA" id="ARBA00051243"/>
    </source>
</evidence>
<feature type="site" description="Important for interaction with phosphotyrosine-binding proteins" evidence="17">
    <location>
        <position position="578"/>
    </location>
</feature>
<keyword evidence="16" id="KW-0460">Magnesium</keyword>
<dbReference type="InterPro" id="IPR001245">
    <property type="entry name" value="Ser-Thr/Tyr_kinase_cat_dom"/>
</dbReference>
<evidence type="ECO:0000313" key="24">
    <source>
        <dbReference type="Proteomes" id="UP000326759"/>
    </source>
</evidence>
<dbReference type="InterPro" id="IPR007110">
    <property type="entry name" value="Ig-like_dom"/>
</dbReference>
<comment type="caution">
    <text evidence="23">The sequence shown here is derived from an EMBL/GenBank/DDBJ whole genome shotgun (WGS) entry which is preliminary data.</text>
</comment>
<evidence type="ECO:0000256" key="20">
    <source>
        <dbReference type="SAM" id="Phobius"/>
    </source>
</evidence>
<comment type="catalytic activity">
    <reaction evidence="13">
        <text>L-tyrosyl-[protein] + ATP = O-phospho-L-tyrosyl-[protein] + ADP + H(+)</text>
        <dbReference type="Rhea" id="RHEA:10596"/>
        <dbReference type="Rhea" id="RHEA-COMP:10136"/>
        <dbReference type="Rhea" id="RHEA-COMP:20101"/>
        <dbReference type="ChEBI" id="CHEBI:15378"/>
        <dbReference type="ChEBI" id="CHEBI:30616"/>
        <dbReference type="ChEBI" id="CHEBI:46858"/>
        <dbReference type="ChEBI" id="CHEBI:61978"/>
        <dbReference type="ChEBI" id="CHEBI:456216"/>
        <dbReference type="EC" id="2.7.10.1"/>
    </reaction>
</comment>
<feature type="active site" description="Proton acceptor" evidence="14">
    <location>
        <position position="435"/>
    </location>
</feature>
<keyword evidence="4 15" id="KW-0547">Nucleotide-binding</keyword>
<evidence type="ECO:0000259" key="22">
    <source>
        <dbReference type="PROSITE" id="PS50835"/>
    </source>
</evidence>
<dbReference type="SUPFAM" id="SSF48726">
    <property type="entry name" value="Immunoglobulin"/>
    <property type="match status" value="1"/>
</dbReference>
<keyword evidence="11 23" id="KW-0675">Receptor</keyword>
<evidence type="ECO:0000256" key="8">
    <source>
        <dbReference type="ARBA" id="ARBA00023136"/>
    </source>
</evidence>
<evidence type="ECO:0000256" key="7">
    <source>
        <dbReference type="ARBA" id="ARBA00022989"/>
    </source>
</evidence>
<keyword evidence="16" id="KW-0479">Metal-binding</keyword>
<dbReference type="InterPro" id="IPR013098">
    <property type="entry name" value="Ig_I-set"/>
</dbReference>
<name>A0A5N5TAQ9_9CRUS</name>
<evidence type="ECO:0000256" key="1">
    <source>
        <dbReference type="ARBA" id="ARBA00004167"/>
    </source>
</evidence>
<evidence type="ECO:0000259" key="21">
    <source>
        <dbReference type="PROSITE" id="PS50011"/>
    </source>
</evidence>
<organism evidence="23 24">
    <name type="scientific">Armadillidium nasatum</name>
    <dbReference type="NCBI Taxonomy" id="96803"/>
    <lineage>
        <taxon>Eukaryota</taxon>
        <taxon>Metazoa</taxon>
        <taxon>Ecdysozoa</taxon>
        <taxon>Arthropoda</taxon>
        <taxon>Crustacea</taxon>
        <taxon>Multicrustacea</taxon>
        <taxon>Malacostraca</taxon>
        <taxon>Eumalacostraca</taxon>
        <taxon>Peracarida</taxon>
        <taxon>Isopoda</taxon>
        <taxon>Oniscidea</taxon>
        <taxon>Crinocheta</taxon>
        <taxon>Armadillidiidae</taxon>
        <taxon>Armadillidium</taxon>
    </lineage>
</organism>
<evidence type="ECO:0000256" key="9">
    <source>
        <dbReference type="ARBA" id="ARBA00023137"/>
    </source>
</evidence>
<dbReference type="Proteomes" id="UP000326759">
    <property type="component" value="Unassembled WGS sequence"/>
</dbReference>
<feature type="binding site" evidence="15">
    <location>
        <position position="439"/>
    </location>
    <ligand>
        <name>ATP</name>
        <dbReference type="ChEBI" id="CHEBI:30616"/>
    </ligand>
</feature>
<dbReference type="InterPro" id="IPR050122">
    <property type="entry name" value="RTK"/>
</dbReference>
<dbReference type="InterPro" id="IPR036179">
    <property type="entry name" value="Ig-like_dom_sf"/>
</dbReference>
<evidence type="ECO:0000256" key="2">
    <source>
        <dbReference type="ARBA" id="ARBA00022679"/>
    </source>
</evidence>
<feature type="binding site" evidence="15">
    <location>
        <begin position="190"/>
        <end position="197"/>
    </location>
    <ligand>
        <name>ATP</name>
        <dbReference type="ChEBI" id="CHEBI:30616"/>
    </ligand>
</feature>
<dbReference type="Pfam" id="PF07714">
    <property type="entry name" value="PK_Tyr_Ser-Thr"/>
    <property type="match status" value="1"/>
</dbReference>
<dbReference type="FunFam" id="1.10.510.10:FF:000554">
    <property type="entry name" value="Predicted protein"/>
    <property type="match status" value="1"/>
</dbReference>
<evidence type="ECO:0000256" key="3">
    <source>
        <dbReference type="ARBA" id="ARBA00022692"/>
    </source>
</evidence>
<dbReference type="GO" id="GO:0007169">
    <property type="term" value="P:cell surface receptor protein tyrosine kinase signaling pathway"/>
    <property type="evidence" value="ECO:0007669"/>
    <property type="project" value="TreeGrafter"/>
</dbReference>
<feature type="region of interest" description="Disordered" evidence="19">
    <location>
        <begin position="652"/>
        <end position="678"/>
    </location>
</feature>
<feature type="binding site" evidence="15 18">
    <location>
        <position position="217"/>
    </location>
    <ligand>
        <name>ATP</name>
        <dbReference type="ChEBI" id="CHEBI:30616"/>
    </ligand>
</feature>
<dbReference type="Pfam" id="PF07679">
    <property type="entry name" value="I-set"/>
    <property type="match status" value="1"/>
</dbReference>
<feature type="region of interest" description="Disordered" evidence="19">
    <location>
        <begin position="326"/>
        <end position="355"/>
    </location>
</feature>
<dbReference type="FunFam" id="3.30.200.20:FF:000586">
    <property type="entry name" value="Receptor protein-tyrosine kinase"/>
    <property type="match status" value="1"/>
</dbReference>
<feature type="compositionally biased region" description="Polar residues" evidence="19">
    <location>
        <begin position="392"/>
        <end position="403"/>
    </location>
</feature>
<keyword evidence="12" id="KW-0325">Glycoprotein</keyword>
<evidence type="ECO:0000256" key="15">
    <source>
        <dbReference type="PIRSR" id="PIRSR000615-2"/>
    </source>
</evidence>
<feature type="domain" description="Protein kinase" evidence="21">
    <location>
        <begin position="183"/>
        <end position="570"/>
    </location>
</feature>
<evidence type="ECO:0000313" key="23">
    <source>
        <dbReference type="EMBL" id="KAB7503337.1"/>
    </source>
</evidence>
<dbReference type="InterPro" id="IPR003598">
    <property type="entry name" value="Ig_sub2"/>
</dbReference>
<sequence>MAPWVLSSSNVSLEGTEIRVKAHSPFFIACYVQGRPKPKITWLKDDENIDEITEKIDEVSLRDNNQILEFKFATKKYEGKYECNVENRVGHIQPFTNVIIEDETNLGVTIMSFTIIVIILFSFVIILVIKSKKNKNKRNHMLQLQLLQFQEGNVGKLNKECTIEEQAELLSYDNAFEVEKENITLGKQLGAGAFGRVLLAQVKGLNGKESPTPVAVKMCKFGHDKAHLRALIMELKIMIHLGKHLNIVNLLGAHTSNIDKGELWILVEYCKFGNLLKFIQRGKAQFINQIDPVSSEIDIGRTSPFPIDPLSATSLGCSYRKKSSFCNSSAPPSGGRHYELPPTSPTPRKESSISDSDYDFTYSLFINSDMAAYSKPPSSPASPSTSDCQVEPISSDSENTPGVSAPLTTTDLLCWAWQVANGMEYLTSRKVLHGDLAARNLLLASNNVVKICDFGLSREMNKNYLYIKKSNEMMPMKWMAPEAIEQRIFSIQSDVWSYGVTLWEMFTLGNTPFPGVPLTKLGTALVRGMRLEKPKYCNDQIYSLLLQCWRSNPVERPRFNQIADTLADMLSPNKTKRYVNMNIVYKQMNEEWLNRNKDYLDMVKSPDFQNFYSPMREEGVSLDPDILNTEEYISFLQSQSRPIVDGGYLDAKFGRKRKPKSTSNLNAPSTQSQGPNNA</sequence>
<keyword evidence="2" id="KW-0808">Transferase</keyword>
<feature type="domain" description="Ig-like" evidence="22">
    <location>
        <begin position="3"/>
        <end position="101"/>
    </location>
</feature>
<dbReference type="EMBL" id="SEYY01005343">
    <property type="protein sequence ID" value="KAB7503337.1"/>
    <property type="molecule type" value="Genomic_DNA"/>
</dbReference>
<keyword evidence="10" id="KW-1015">Disulfide bond</keyword>
<dbReference type="GO" id="GO:0005524">
    <property type="term" value="F:ATP binding"/>
    <property type="evidence" value="ECO:0007669"/>
    <property type="project" value="UniProtKB-UniRule"/>
</dbReference>
<evidence type="ECO:0000256" key="12">
    <source>
        <dbReference type="ARBA" id="ARBA00023180"/>
    </source>
</evidence>
<dbReference type="SMART" id="SM00408">
    <property type="entry name" value="IGc2"/>
    <property type="match status" value="1"/>
</dbReference>
<dbReference type="Gene3D" id="3.30.200.20">
    <property type="entry name" value="Phosphorylase Kinase, domain 1"/>
    <property type="match status" value="1"/>
</dbReference>
<dbReference type="InterPro" id="IPR008266">
    <property type="entry name" value="Tyr_kinase_AS"/>
</dbReference>
<accession>A0A5N5TAQ9</accession>
<evidence type="ECO:0000256" key="18">
    <source>
        <dbReference type="PROSITE-ProRule" id="PRU10141"/>
    </source>
</evidence>
<dbReference type="GO" id="GO:0004714">
    <property type="term" value="F:transmembrane receptor protein tyrosine kinase activity"/>
    <property type="evidence" value="ECO:0007669"/>
    <property type="project" value="UniProtKB-EC"/>
</dbReference>
<gene>
    <name evidence="23" type="primary">flt4_0</name>
    <name evidence="23" type="ORF">Anas_09912</name>
</gene>